<accession>L1NG34</accession>
<protein>
    <submittedName>
        <fullName evidence="1">Uncharacterized protein</fullName>
    </submittedName>
</protein>
<dbReference type="PATRIC" id="fig|1127696.3.peg.568"/>
<dbReference type="Proteomes" id="UP000010408">
    <property type="component" value="Unassembled WGS sequence"/>
</dbReference>
<dbReference type="STRING" id="1127696.HMPREF9134_00639"/>
<dbReference type="AlphaFoldDB" id="L1NG34"/>
<name>L1NG34_9PORP</name>
<dbReference type="HOGENOM" id="CLU_3237490_0_0_10"/>
<evidence type="ECO:0000313" key="2">
    <source>
        <dbReference type="Proteomes" id="UP000010408"/>
    </source>
</evidence>
<evidence type="ECO:0000313" key="1">
    <source>
        <dbReference type="EMBL" id="EKY02250.1"/>
    </source>
</evidence>
<comment type="caution">
    <text evidence="1">The sequence shown here is derived from an EMBL/GenBank/DDBJ whole genome shotgun (WGS) entry which is preliminary data.</text>
</comment>
<gene>
    <name evidence="1" type="ORF">HMPREF9134_00639</name>
</gene>
<dbReference type="EMBL" id="AMEQ01000018">
    <property type="protein sequence ID" value="EKY02250.1"/>
    <property type="molecule type" value="Genomic_DNA"/>
</dbReference>
<proteinExistence type="predicted"/>
<organism evidence="1 2">
    <name type="scientific">Porphyromonas catoniae F0037</name>
    <dbReference type="NCBI Taxonomy" id="1127696"/>
    <lineage>
        <taxon>Bacteria</taxon>
        <taxon>Pseudomonadati</taxon>
        <taxon>Bacteroidota</taxon>
        <taxon>Bacteroidia</taxon>
        <taxon>Bacteroidales</taxon>
        <taxon>Porphyromonadaceae</taxon>
        <taxon>Porphyromonas</taxon>
    </lineage>
</organism>
<reference evidence="1 2" key="1">
    <citation type="submission" date="2012-05" db="EMBL/GenBank/DDBJ databases">
        <authorList>
            <person name="Weinstock G."/>
            <person name="Sodergren E."/>
            <person name="Lobos E.A."/>
            <person name="Fulton L."/>
            <person name="Fulton R."/>
            <person name="Courtney L."/>
            <person name="Fronick C."/>
            <person name="O'Laughlin M."/>
            <person name="Godfrey J."/>
            <person name="Wilson R.M."/>
            <person name="Miner T."/>
            <person name="Farmer C."/>
            <person name="Delehaunty K."/>
            <person name="Cordes M."/>
            <person name="Minx P."/>
            <person name="Tomlinson C."/>
            <person name="Chen J."/>
            <person name="Wollam A."/>
            <person name="Pepin K.H."/>
            <person name="Bhonagiri V."/>
            <person name="Zhang X."/>
            <person name="Suruliraj S."/>
            <person name="Warren W."/>
            <person name="Mitreva M."/>
            <person name="Mardis E.R."/>
            <person name="Wilson R.K."/>
        </authorList>
    </citation>
    <scope>NUCLEOTIDE SEQUENCE [LARGE SCALE GENOMIC DNA]</scope>
    <source>
        <strain evidence="1 2">F0037</strain>
    </source>
</reference>
<sequence>MYLVGTKLLKKPRIIKPSPSLRSLHLYHIQSTALYTSSLSKRT</sequence>